<dbReference type="PANTHER" id="PTHR48098:SF3">
    <property type="entry name" value="IRON(III) ENTEROBACTIN ESTERASE"/>
    <property type="match status" value="1"/>
</dbReference>
<name>A0A0M0GQY8_9BACI</name>
<dbReference type="RefSeq" id="WP_053427514.1">
    <property type="nucleotide sequence ID" value="NZ_CP096885.1"/>
</dbReference>
<dbReference type="Pfam" id="PF00756">
    <property type="entry name" value="Esterase"/>
    <property type="match status" value="1"/>
</dbReference>
<evidence type="ECO:0000313" key="2">
    <source>
        <dbReference type="Proteomes" id="UP000037405"/>
    </source>
</evidence>
<reference evidence="2" key="1">
    <citation type="submission" date="2015-07" db="EMBL/GenBank/DDBJ databases">
        <title>Fjat-14235 jcm11544.</title>
        <authorList>
            <person name="Liu B."/>
            <person name="Wang J."/>
            <person name="Zhu Y."/>
            <person name="Liu G."/>
            <person name="Chen Q."/>
            <person name="Chen Z."/>
            <person name="Lan J."/>
            <person name="Che J."/>
            <person name="Ge C."/>
            <person name="Shi H."/>
            <person name="Pan Z."/>
            <person name="Liu X."/>
        </authorList>
    </citation>
    <scope>NUCLEOTIDE SEQUENCE [LARGE SCALE GENOMIC DNA]</scope>
    <source>
        <strain evidence="2">JCM 11544</strain>
    </source>
</reference>
<gene>
    <name evidence="1" type="ORF">AF331_07820</name>
</gene>
<dbReference type="PATRIC" id="fig|189381.12.peg.1725"/>
<dbReference type="EMBL" id="LGUE01000001">
    <property type="protein sequence ID" value="KON92340.1"/>
    <property type="molecule type" value="Genomic_DNA"/>
</dbReference>
<protein>
    <recommendedName>
        <fullName evidence="3">Esterase family protein</fullName>
    </recommendedName>
</protein>
<evidence type="ECO:0000313" key="1">
    <source>
        <dbReference type="EMBL" id="KON92340.1"/>
    </source>
</evidence>
<dbReference type="PANTHER" id="PTHR48098">
    <property type="entry name" value="ENTEROCHELIN ESTERASE-RELATED"/>
    <property type="match status" value="1"/>
</dbReference>
<dbReference type="SUPFAM" id="SSF53474">
    <property type="entry name" value="alpha/beta-Hydrolases"/>
    <property type="match status" value="1"/>
</dbReference>
<accession>A0A0M0GQY8</accession>
<dbReference type="AlphaFoldDB" id="A0A0M0GQY8"/>
<dbReference type="InterPro" id="IPR029058">
    <property type="entry name" value="AB_hydrolase_fold"/>
</dbReference>
<proteinExistence type="predicted"/>
<organism evidence="1 2">
    <name type="scientific">Rossellomorea marisflavi</name>
    <dbReference type="NCBI Taxonomy" id="189381"/>
    <lineage>
        <taxon>Bacteria</taxon>
        <taxon>Bacillati</taxon>
        <taxon>Bacillota</taxon>
        <taxon>Bacilli</taxon>
        <taxon>Bacillales</taxon>
        <taxon>Bacillaceae</taxon>
        <taxon>Rossellomorea</taxon>
    </lineage>
</organism>
<dbReference type="STRING" id="189381.GCA_900166615_02690"/>
<dbReference type="OrthoDB" id="9803578at2"/>
<dbReference type="InterPro" id="IPR050583">
    <property type="entry name" value="Mycobacterial_A85_antigen"/>
</dbReference>
<keyword evidence="2" id="KW-1185">Reference proteome</keyword>
<dbReference type="Gene3D" id="3.40.50.1820">
    <property type="entry name" value="alpha/beta hydrolase"/>
    <property type="match status" value="1"/>
</dbReference>
<comment type="caution">
    <text evidence="1">The sequence shown here is derived from an EMBL/GenBank/DDBJ whole genome shotgun (WGS) entry which is preliminary data.</text>
</comment>
<evidence type="ECO:0008006" key="3">
    <source>
        <dbReference type="Google" id="ProtNLM"/>
    </source>
</evidence>
<sequence>MTTARGTVEELVLYSEALNEEIKMLVYLPASYSPLYKYSILITQDGKDYFQLGRIPRLADELLGNGEIENTIIVGVPYKNVQDRSRKYHPGGEENEDYIRFIAHELTPKLDELYPTYQMGKGRALIGDSLGATVSLMTALKYPHTFGKVILQSPLVNESVLEAVRSFPSPHLLDIYHVIGQGETEVKTTDGQIKDFLTPNRELNHVFAEKGYTTFYDEFDGDHTWKYWQPDLRRALTFMFHK</sequence>
<dbReference type="InterPro" id="IPR000801">
    <property type="entry name" value="Esterase-like"/>
</dbReference>
<dbReference type="Proteomes" id="UP000037405">
    <property type="component" value="Unassembled WGS sequence"/>
</dbReference>